<evidence type="ECO:0000313" key="3">
    <source>
        <dbReference type="Proteomes" id="UP000241167"/>
    </source>
</evidence>
<reference evidence="2 3" key="1">
    <citation type="submission" date="2018-03" db="EMBL/GenBank/DDBJ databases">
        <title>The draft genome of Sphingosinicella sp. GL-C-18.</title>
        <authorList>
            <person name="Liu L."/>
            <person name="Li L."/>
            <person name="Liang L."/>
            <person name="Zhang X."/>
            <person name="Wang T."/>
        </authorList>
    </citation>
    <scope>NUCLEOTIDE SEQUENCE [LARGE SCALE GENOMIC DNA]</scope>
    <source>
        <strain evidence="2 3">GL-C-18</strain>
    </source>
</reference>
<accession>A0A2P7QZF5</accession>
<dbReference type="RefSeq" id="WP_106511367.1">
    <property type="nucleotide sequence ID" value="NZ_PXYI01000001.1"/>
</dbReference>
<proteinExistence type="predicted"/>
<evidence type="ECO:0000313" key="2">
    <source>
        <dbReference type="EMBL" id="PSJ43348.1"/>
    </source>
</evidence>
<feature type="region of interest" description="Disordered" evidence="1">
    <location>
        <begin position="459"/>
        <end position="486"/>
    </location>
</feature>
<dbReference type="EMBL" id="PXYI01000001">
    <property type="protein sequence ID" value="PSJ43348.1"/>
    <property type="molecule type" value="Genomic_DNA"/>
</dbReference>
<name>A0A2P7QZF5_9SPHN</name>
<dbReference type="AlphaFoldDB" id="A0A2P7QZF5"/>
<dbReference type="OrthoDB" id="134981at2"/>
<sequence length="486" mass="52534">MKGDFSRDSYHAGSQYSRVLMQQGRVQLDSDWNEQTAILLGYMRALTRDLFGPAAGPATECGFQIVSAESRASLSPERAAEVDAILKAEKGELGDDDLLILPGRYYVGGLPVEAGDAIRYRAQGGFPFGETPPDSLRQRNWLAYLDVWEDYVSADQDPYIREVALGGIDTCGRARIRWQVRLLLDIDDRSAFDALVGLGSGRLRARANPSEGSDSLCSIAPDARYRGAENQLYRVEIQTGGDAEEEGSGATFKWSRDNGAITFPVLSSNGNRMVLGHLGRDEATTLVEGDWVELVDDSAGAAGLLAQVAKVQRDDLRVELSLPNGSAPLPTYSEAEALGRHALLRRWDHPGDPAKAGGAIAIAEDVEIELEAGVKITFEQGGAYRAGDYWMIPARILTGEVEWPGLPGNPQFQRPHGPQHHYAPLAGRIANAAGTSEFSDLRCCIQRLPCRIEDRATGGNNALTGTVKGEATRAGTAAKPEAAKKR</sequence>
<dbReference type="InterPro" id="IPR045392">
    <property type="entry name" value="DUF6519"/>
</dbReference>
<keyword evidence="3" id="KW-1185">Reference proteome</keyword>
<comment type="caution">
    <text evidence="2">The sequence shown here is derived from an EMBL/GenBank/DDBJ whole genome shotgun (WGS) entry which is preliminary data.</text>
</comment>
<evidence type="ECO:0000256" key="1">
    <source>
        <dbReference type="SAM" id="MobiDB-lite"/>
    </source>
</evidence>
<dbReference type="Pfam" id="PF20129">
    <property type="entry name" value="DUF6519"/>
    <property type="match status" value="2"/>
</dbReference>
<gene>
    <name evidence="2" type="ORF">C7I55_02990</name>
</gene>
<protein>
    <submittedName>
        <fullName evidence="2">Uncharacterized protein</fullName>
    </submittedName>
</protein>
<organism evidence="2 3">
    <name type="scientific">Allosphingosinicella deserti</name>
    <dbReference type="NCBI Taxonomy" id="2116704"/>
    <lineage>
        <taxon>Bacteria</taxon>
        <taxon>Pseudomonadati</taxon>
        <taxon>Pseudomonadota</taxon>
        <taxon>Alphaproteobacteria</taxon>
        <taxon>Sphingomonadales</taxon>
        <taxon>Sphingomonadaceae</taxon>
        <taxon>Allosphingosinicella</taxon>
    </lineage>
</organism>
<dbReference type="Proteomes" id="UP000241167">
    <property type="component" value="Unassembled WGS sequence"/>
</dbReference>